<keyword evidence="2" id="KW-1185">Reference proteome</keyword>
<dbReference type="AlphaFoldDB" id="W9SNP0"/>
<dbReference type="EMBL" id="KE619610">
    <property type="protein sequence ID" value="EXC36065.1"/>
    <property type="molecule type" value="Genomic_DNA"/>
</dbReference>
<name>W9SNP0_9ROSA</name>
<sequence length="73" mass="8188">MPNPALLRPTPRLHIVSSLRPLRNAMGNCTPHKSLHQLPRTMLNLSKIQWIVGPVHFTDSSFAAVNAIRCNHI</sequence>
<proteinExistence type="predicted"/>
<dbReference type="Proteomes" id="UP000030645">
    <property type="component" value="Unassembled WGS sequence"/>
</dbReference>
<accession>W9SNP0</accession>
<gene>
    <name evidence="1" type="ORF">L484_001365</name>
</gene>
<evidence type="ECO:0000313" key="2">
    <source>
        <dbReference type="Proteomes" id="UP000030645"/>
    </source>
</evidence>
<reference evidence="2" key="1">
    <citation type="submission" date="2013-01" db="EMBL/GenBank/DDBJ databases">
        <title>Draft Genome Sequence of a Mulberry Tree, Morus notabilis C.K. Schneid.</title>
        <authorList>
            <person name="He N."/>
            <person name="Zhao S."/>
        </authorList>
    </citation>
    <scope>NUCLEOTIDE SEQUENCE</scope>
</reference>
<evidence type="ECO:0000313" key="1">
    <source>
        <dbReference type="EMBL" id="EXC36065.1"/>
    </source>
</evidence>
<organism evidence="1 2">
    <name type="scientific">Morus notabilis</name>
    <dbReference type="NCBI Taxonomy" id="981085"/>
    <lineage>
        <taxon>Eukaryota</taxon>
        <taxon>Viridiplantae</taxon>
        <taxon>Streptophyta</taxon>
        <taxon>Embryophyta</taxon>
        <taxon>Tracheophyta</taxon>
        <taxon>Spermatophyta</taxon>
        <taxon>Magnoliopsida</taxon>
        <taxon>eudicotyledons</taxon>
        <taxon>Gunneridae</taxon>
        <taxon>Pentapetalae</taxon>
        <taxon>rosids</taxon>
        <taxon>fabids</taxon>
        <taxon>Rosales</taxon>
        <taxon>Moraceae</taxon>
        <taxon>Moreae</taxon>
        <taxon>Morus</taxon>
    </lineage>
</organism>
<protein>
    <submittedName>
        <fullName evidence="1">Uncharacterized protein</fullName>
    </submittedName>
</protein>